<feature type="compositionally biased region" description="Low complexity" evidence="1">
    <location>
        <begin position="1154"/>
        <end position="1167"/>
    </location>
</feature>
<protein>
    <submittedName>
        <fullName evidence="3">Uncharacterized protein</fullName>
    </submittedName>
</protein>
<feature type="compositionally biased region" description="Polar residues" evidence="1">
    <location>
        <begin position="721"/>
        <end position="744"/>
    </location>
</feature>
<feature type="compositionally biased region" description="Polar residues" evidence="1">
    <location>
        <begin position="752"/>
        <end position="775"/>
    </location>
</feature>
<feature type="compositionally biased region" description="Low complexity" evidence="1">
    <location>
        <begin position="1083"/>
        <end position="1095"/>
    </location>
</feature>
<reference evidence="3" key="1">
    <citation type="submission" date="2021-12" db="EMBL/GenBank/DDBJ databases">
        <authorList>
            <person name="King R."/>
        </authorList>
    </citation>
    <scope>NUCLEOTIDE SEQUENCE</scope>
</reference>
<keyword evidence="2" id="KW-0732">Signal</keyword>
<feature type="compositionally biased region" description="Basic and acidic residues" evidence="1">
    <location>
        <begin position="820"/>
        <end position="829"/>
    </location>
</feature>
<feature type="region of interest" description="Disordered" evidence="1">
    <location>
        <begin position="805"/>
        <end position="839"/>
    </location>
</feature>
<sequence>MCVRCFIRLLVLSVIIISRNQACSHCTSKHLASANPKYALSSKSMPGKDLGVSYQKKYADNGKYLTGSKSPLTKLNKFNTDLDYEHDDLRGMRRENVVGRKRSSTEWSGYGSNEAHSDSFSSAKKLQKSRSSGDSGIGIDKIRSYLLEQQKNRLGPVSVETSREKTGPYVGADRNRDHSYWETSRSRTEANPDRIASNLEPVKVGQKKSGYGTVDQMGSRTQMSKDKNFKITFADSEEYQPPVKNKQYQNGFDQELGQKKYRISEGSDEQDENIWQTLGEKEYKGYRKSDGMEKATLGKSSRQYESKQRQLEAELNKELNYRKSLADESIEREDTFEDNILGAIPKKSTAAPLEDVDDYLTDSEAENILDNLEYDPHDVRSPNEHLPVRESKGSGEINYRDFLQQVEKVYKILRNSVAREAKNSDDPDPYISSPGNRVNLPYSKDQLETQSLQSSVSKRPTGDKRRGNYYDYELEEYSDKPKKLGSDWEAGSGSDFRKQGDIRNSRPNPESYYSNPEIDTDLRYTNSNHRKSEVSREPPLIKSSKRRPVAQEYSGPRAEYSSQRGPKYSTSPESLQATGLSRQVATGKEYSESDYPEHTRRGYPHQDNLASPRCKFEDLNPSKEAVSDEEDRNIQFRSSQRKSGNKAGTYDLGATGNQNINKYVNAARQDQNIADEESLKPAMYEGQRNEMTEPTRVGTSKQDPNSPDSNTKSENVYGITGSKSPVDSTSNIHSEPNEKMSYSSTDKKATGETLNQGDYSQTSSDNTAHPRISSNLHDDSKLTEIQSSLKADWEEITGEAQCKTGTCAKSKAVVTPDQFQDGKTEKNDTEGESETGASDKAGCGDLFRCLAEMGQTWITKSKPETETKATDEVGAVKRVLQTSPVIETKNEAPNSHGFARDAASSGTSDVSLIGSPNAAKASASNYVQDHPFYELVTSIIDAAQEATKRRLVEEKRAKLTYHPEKTVQAPHVPTESQRPPEIPSAAQKVGAGMKLASAPGNQKSVAKSIPSVGNGRGATSEKRMIGNGKTKNIIGNPKLGKSGAVGNDFWSKLKMSVPQKSSNVAQGKKSVKPEITGKAKSVGSPGPSKDTGSSSKSDKNVGKVGAVRKVTFTPVSLKAPVTQVAAAPTSSPKVEQKSQADSNAQSQKNDPKTVGVPSKSRSPVSKVQNASPTTSSSGSNVKRYPASG</sequence>
<feature type="compositionally biased region" description="Basic and acidic residues" evidence="1">
    <location>
        <begin position="173"/>
        <end position="190"/>
    </location>
</feature>
<dbReference type="Proteomes" id="UP001152759">
    <property type="component" value="Chromosome 2"/>
</dbReference>
<feature type="compositionally biased region" description="Polar residues" evidence="1">
    <location>
        <begin position="448"/>
        <end position="458"/>
    </location>
</feature>
<feature type="compositionally biased region" description="Polar residues" evidence="1">
    <location>
        <begin position="1168"/>
        <end position="1180"/>
    </location>
</feature>
<dbReference type="AlphaFoldDB" id="A0A9P0CA66"/>
<keyword evidence="4" id="KW-1185">Reference proteome</keyword>
<feature type="compositionally biased region" description="Polar residues" evidence="1">
    <location>
        <begin position="697"/>
        <end position="714"/>
    </location>
</feature>
<feature type="compositionally biased region" description="Basic and acidic residues" evidence="1">
    <location>
        <begin position="374"/>
        <end position="393"/>
    </location>
</feature>
<feature type="chain" id="PRO_5040106032" evidence="2">
    <location>
        <begin position="23"/>
        <end position="1188"/>
    </location>
</feature>
<feature type="region of interest" description="Disordered" evidence="1">
    <location>
        <begin position="372"/>
        <end position="396"/>
    </location>
</feature>
<name>A0A9P0CA66_BEMTA</name>
<feature type="region of interest" description="Disordered" evidence="1">
    <location>
        <begin position="156"/>
        <end position="190"/>
    </location>
</feature>
<feature type="region of interest" description="Disordered" evidence="1">
    <location>
        <begin position="988"/>
        <end position="1188"/>
    </location>
</feature>
<feature type="compositionally biased region" description="Polar residues" evidence="1">
    <location>
        <begin position="560"/>
        <end position="584"/>
    </location>
</feature>
<evidence type="ECO:0000256" key="1">
    <source>
        <dbReference type="SAM" id="MobiDB-lite"/>
    </source>
</evidence>
<feature type="region of interest" description="Disordered" evidence="1">
    <location>
        <begin position="884"/>
        <end position="923"/>
    </location>
</feature>
<dbReference type="EMBL" id="OU963863">
    <property type="protein sequence ID" value="CAH0765463.1"/>
    <property type="molecule type" value="Genomic_DNA"/>
</dbReference>
<accession>A0A9P0CA66</accession>
<feature type="compositionally biased region" description="Polar residues" evidence="1">
    <location>
        <begin position="1128"/>
        <end position="1148"/>
    </location>
</feature>
<feature type="compositionally biased region" description="Basic and acidic residues" evidence="1">
    <location>
        <begin position="495"/>
        <end position="504"/>
    </location>
</feature>
<feature type="region of interest" description="Disordered" evidence="1">
    <location>
        <begin position="418"/>
        <end position="656"/>
    </location>
</feature>
<feature type="compositionally biased region" description="Basic and acidic residues" evidence="1">
    <location>
        <begin position="589"/>
        <end position="600"/>
    </location>
</feature>
<feature type="region of interest" description="Disordered" evidence="1">
    <location>
        <begin position="95"/>
        <end position="137"/>
    </location>
</feature>
<organism evidence="3 4">
    <name type="scientific">Bemisia tabaci</name>
    <name type="common">Sweetpotato whitefly</name>
    <name type="synonym">Aleurodes tabaci</name>
    <dbReference type="NCBI Taxonomy" id="7038"/>
    <lineage>
        <taxon>Eukaryota</taxon>
        <taxon>Metazoa</taxon>
        <taxon>Ecdysozoa</taxon>
        <taxon>Arthropoda</taxon>
        <taxon>Hexapoda</taxon>
        <taxon>Insecta</taxon>
        <taxon>Pterygota</taxon>
        <taxon>Neoptera</taxon>
        <taxon>Paraneoptera</taxon>
        <taxon>Hemiptera</taxon>
        <taxon>Sternorrhyncha</taxon>
        <taxon>Aleyrodoidea</taxon>
        <taxon>Aleyrodidae</taxon>
        <taxon>Aleyrodinae</taxon>
        <taxon>Bemisia</taxon>
    </lineage>
</organism>
<feature type="compositionally biased region" description="Polar residues" evidence="1">
    <location>
        <begin position="505"/>
        <end position="514"/>
    </location>
</feature>
<feature type="region of interest" description="Disordered" evidence="1">
    <location>
        <begin position="669"/>
        <end position="780"/>
    </location>
</feature>
<evidence type="ECO:0000313" key="3">
    <source>
        <dbReference type="EMBL" id="CAH0765463.1"/>
    </source>
</evidence>
<feature type="signal peptide" evidence="2">
    <location>
        <begin position="1"/>
        <end position="22"/>
    </location>
</feature>
<evidence type="ECO:0000313" key="4">
    <source>
        <dbReference type="Proteomes" id="UP001152759"/>
    </source>
</evidence>
<feature type="compositionally biased region" description="Basic and acidic residues" evidence="1">
    <location>
        <begin position="477"/>
        <end position="486"/>
    </location>
</feature>
<evidence type="ECO:0000256" key="2">
    <source>
        <dbReference type="SAM" id="SignalP"/>
    </source>
</evidence>
<dbReference type="KEGG" id="btab:109043667"/>
<gene>
    <name evidence="3" type="ORF">BEMITA_LOCUS3670</name>
</gene>
<proteinExistence type="predicted"/>